<sequence length="248" mass="27741">MGGAGDRLYKRKRGEELKKAADEALCNPLLRPKRVRKSMSSHHYSEDDEDEVTLKLEADVLVLSAHEPQEQRLNAAPGASGTTSTTDITPLCLPGTKGPRCAGCGSSSHRLNLCLKASPSSGLMKGCPWCNTLEHILHRCPRKDIDLNKKLHMIQMRANMPWFEQPEKWVAIIHIAVEEGRKPPNEFPWTPAFAKKMCNAVKPFQEDLDNVGLNNSIGLPIDPATKDWETVERGFTEGFRGVEWLFRS</sequence>
<feature type="region of interest" description="Disordered" evidence="1">
    <location>
        <begin position="66"/>
        <end position="85"/>
    </location>
</feature>
<comment type="caution">
    <text evidence="2">The sequence shown here is derived from an EMBL/GenBank/DDBJ whole genome shotgun (WGS) entry which is preliminary data.</text>
</comment>
<reference evidence="2 3" key="1">
    <citation type="submission" date="2020-05" db="EMBL/GenBank/DDBJ databases">
        <title>Identification and distribution of gene clusters putatively required for synthesis of sphingolipid metabolism inhibitors in phylogenetically diverse species of the filamentous fungus Fusarium.</title>
        <authorList>
            <person name="Kim H.-S."/>
            <person name="Busman M."/>
            <person name="Brown D.W."/>
            <person name="Divon H."/>
            <person name="Uhlig S."/>
            <person name="Proctor R.H."/>
        </authorList>
    </citation>
    <scope>NUCLEOTIDE SEQUENCE [LARGE SCALE GENOMIC DNA]</scope>
    <source>
        <strain evidence="2 3">NRRL 25196</strain>
    </source>
</reference>
<name>A0A8H5N663_9HYPO</name>
<organism evidence="2 3">
    <name type="scientific">Fusarium napiforme</name>
    <dbReference type="NCBI Taxonomy" id="42672"/>
    <lineage>
        <taxon>Eukaryota</taxon>
        <taxon>Fungi</taxon>
        <taxon>Dikarya</taxon>
        <taxon>Ascomycota</taxon>
        <taxon>Pezizomycotina</taxon>
        <taxon>Sordariomycetes</taxon>
        <taxon>Hypocreomycetidae</taxon>
        <taxon>Hypocreales</taxon>
        <taxon>Nectriaceae</taxon>
        <taxon>Fusarium</taxon>
        <taxon>Fusarium fujikuroi species complex</taxon>
    </lineage>
</organism>
<proteinExistence type="predicted"/>
<dbReference type="EMBL" id="JAAOAO010000249">
    <property type="protein sequence ID" value="KAF5553509.1"/>
    <property type="molecule type" value="Genomic_DNA"/>
</dbReference>
<gene>
    <name evidence="2" type="ORF">FNAPI_6741</name>
</gene>
<evidence type="ECO:0000313" key="2">
    <source>
        <dbReference type="EMBL" id="KAF5553509.1"/>
    </source>
</evidence>
<feature type="compositionally biased region" description="Low complexity" evidence="1">
    <location>
        <begin position="75"/>
        <end position="85"/>
    </location>
</feature>
<evidence type="ECO:0000313" key="3">
    <source>
        <dbReference type="Proteomes" id="UP000574317"/>
    </source>
</evidence>
<evidence type="ECO:0000256" key="1">
    <source>
        <dbReference type="SAM" id="MobiDB-lite"/>
    </source>
</evidence>
<accession>A0A8H5N663</accession>
<keyword evidence="3" id="KW-1185">Reference proteome</keyword>
<dbReference type="Proteomes" id="UP000574317">
    <property type="component" value="Unassembled WGS sequence"/>
</dbReference>
<protein>
    <submittedName>
        <fullName evidence="2">Uncharacterized protein</fullName>
    </submittedName>
</protein>
<dbReference type="AlphaFoldDB" id="A0A8H5N663"/>